<dbReference type="GO" id="GO:0008541">
    <property type="term" value="C:proteasome regulatory particle, lid subcomplex"/>
    <property type="evidence" value="ECO:0007669"/>
    <property type="project" value="TreeGrafter"/>
</dbReference>
<dbReference type="Pfam" id="PF01399">
    <property type="entry name" value="PCI"/>
    <property type="match status" value="1"/>
</dbReference>
<dbReference type="InterPro" id="IPR054559">
    <property type="entry name" value="PSMD12-CSN4-like_N"/>
</dbReference>
<dbReference type="AlphaFoldDB" id="C1E7Z9"/>
<comment type="similarity">
    <text evidence="1">Belongs to the proteasome subunit p55 family.</text>
</comment>
<name>C1E7Z9_MICCC</name>
<dbReference type="EMBL" id="CP001327">
    <property type="protein sequence ID" value="ACO64067.1"/>
    <property type="molecule type" value="Genomic_DNA"/>
</dbReference>
<comment type="subunit">
    <text evidence="3">Component of the 19S regulatory particle (RP/PA700) lid subcomplex of the 26S proteasome. The 26S proteasome is composed of a core protease (CP), known as the 20S proteasome, capped at one or both ends by the 19S regulatory particle (RP/PA700). The RP/PA700 complex is composed of at least 17 different subunits in two subcomplexes, the base and the lid, which form the portions proximal and distal to the 20S proteolytic core, respectively.</text>
</comment>
<protein>
    <recommendedName>
        <fullName evidence="5">PCI domain-containing protein</fullName>
    </recommendedName>
</protein>
<dbReference type="PROSITE" id="PS50250">
    <property type="entry name" value="PCI"/>
    <property type="match status" value="1"/>
</dbReference>
<dbReference type="OrthoDB" id="268763at2759"/>
<gene>
    <name evidence="6" type="ORF">MICPUN_108413</name>
</gene>
<keyword evidence="2" id="KW-0647">Proteasome</keyword>
<dbReference type="GO" id="GO:0005634">
    <property type="term" value="C:nucleus"/>
    <property type="evidence" value="ECO:0007669"/>
    <property type="project" value="UniProtKB-ARBA"/>
</dbReference>
<evidence type="ECO:0000259" key="5">
    <source>
        <dbReference type="PROSITE" id="PS50250"/>
    </source>
</evidence>
<evidence type="ECO:0000256" key="4">
    <source>
        <dbReference type="SAM" id="MobiDB-lite"/>
    </source>
</evidence>
<dbReference type="Gene3D" id="1.10.10.10">
    <property type="entry name" value="Winged helix-like DNA-binding domain superfamily/Winged helix DNA-binding domain"/>
    <property type="match status" value="1"/>
</dbReference>
<reference evidence="6 7" key="1">
    <citation type="journal article" date="2009" name="Science">
        <title>Green evolution and dynamic adaptations revealed by genomes of the marine picoeukaryotes Micromonas.</title>
        <authorList>
            <person name="Worden A.Z."/>
            <person name="Lee J.H."/>
            <person name="Mock T."/>
            <person name="Rouze P."/>
            <person name="Simmons M.P."/>
            <person name="Aerts A.L."/>
            <person name="Allen A.E."/>
            <person name="Cuvelier M.L."/>
            <person name="Derelle E."/>
            <person name="Everett M.V."/>
            <person name="Foulon E."/>
            <person name="Grimwood J."/>
            <person name="Gundlach H."/>
            <person name="Henrissat B."/>
            <person name="Napoli C."/>
            <person name="McDonald S.M."/>
            <person name="Parker M.S."/>
            <person name="Rombauts S."/>
            <person name="Salamov A."/>
            <person name="Von Dassow P."/>
            <person name="Badger J.H."/>
            <person name="Coutinho P.M."/>
            <person name="Demir E."/>
            <person name="Dubchak I."/>
            <person name="Gentemann C."/>
            <person name="Eikrem W."/>
            <person name="Gready J.E."/>
            <person name="John U."/>
            <person name="Lanier W."/>
            <person name="Lindquist E.A."/>
            <person name="Lucas S."/>
            <person name="Mayer K.F."/>
            <person name="Moreau H."/>
            <person name="Not F."/>
            <person name="Otillar R."/>
            <person name="Panaud O."/>
            <person name="Pangilinan J."/>
            <person name="Paulsen I."/>
            <person name="Piegu B."/>
            <person name="Poliakov A."/>
            <person name="Robbens S."/>
            <person name="Schmutz J."/>
            <person name="Toulza E."/>
            <person name="Wyss T."/>
            <person name="Zelensky A."/>
            <person name="Zhou K."/>
            <person name="Armbrust E.V."/>
            <person name="Bhattacharya D."/>
            <person name="Goodenough U.W."/>
            <person name="Van de Peer Y."/>
            <person name="Grigoriev I.V."/>
        </authorList>
    </citation>
    <scope>NUCLEOTIDE SEQUENCE [LARGE SCALE GENOMIC DNA]</scope>
    <source>
        <strain evidence="7">RCC299 / NOUM17</strain>
    </source>
</reference>
<dbReference type="Pfam" id="PF18098">
    <property type="entry name" value="RPN5_C"/>
    <property type="match status" value="1"/>
</dbReference>
<evidence type="ECO:0000313" key="6">
    <source>
        <dbReference type="EMBL" id="ACO64067.1"/>
    </source>
</evidence>
<sequence length="409" mass="46356">MVKEAITYIDRAPNLAVKTELIETLNTVTSGKIFVEVEKARLTRALAKIKEEAGKIDEAASIMQEVAVETYGALSKHEKLFFIEEQVRLCLDKGDYIRAQILSRKINAKSFDEIVKAEKKAAIEAAKKAGEDVSQMDLDKDMTEEERAKEEKKKNASVEHAEGYFEATDPTIPPVPELKLRYYHLMIRFYSHSNEYLEICRCYQNIMECEGVKEDPSKWTPVMKKVVWYVALAANEPMQQSLLHQISKDAKLADLPLHKQLMKQFTTKEIIHWDTLAAAFGSEMAAEADIFGGDDGEKRKKDLRQRVIEHNLLVIGAYYSRVTLQRLGELLCLPADETEKHLSDLVTSKKVSAKIDRPGGVVDFKTKAQGADWLLNQWVGKIDKLLNTLDKANHLIHKEAMAHKVSLEA</sequence>
<dbReference type="InParanoid" id="C1E7Z9"/>
<dbReference type="GO" id="GO:0005737">
    <property type="term" value="C:cytoplasm"/>
    <property type="evidence" value="ECO:0007669"/>
    <property type="project" value="TreeGrafter"/>
</dbReference>
<dbReference type="InterPro" id="IPR040896">
    <property type="entry name" value="RPN5_C"/>
</dbReference>
<dbReference type="PANTHER" id="PTHR10855:SF1">
    <property type="entry name" value="26S PROTEASOME NON-ATPASE REGULATORY SUBUNIT 12"/>
    <property type="match status" value="1"/>
</dbReference>
<dbReference type="SUPFAM" id="SSF46785">
    <property type="entry name" value="Winged helix' DNA-binding domain"/>
    <property type="match status" value="1"/>
</dbReference>
<dbReference type="InterPro" id="IPR036388">
    <property type="entry name" value="WH-like_DNA-bd_sf"/>
</dbReference>
<dbReference type="OMA" id="AENEMFK"/>
<organism evidence="6 7">
    <name type="scientific">Micromonas commoda (strain RCC299 / NOUM17 / CCMP2709)</name>
    <name type="common">Picoplanktonic green alga</name>
    <dbReference type="NCBI Taxonomy" id="296587"/>
    <lineage>
        <taxon>Eukaryota</taxon>
        <taxon>Viridiplantae</taxon>
        <taxon>Chlorophyta</taxon>
        <taxon>Mamiellophyceae</taxon>
        <taxon>Mamiellales</taxon>
        <taxon>Mamiellaceae</taxon>
        <taxon>Micromonas</taxon>
    </lineage>
</organism>
<dbReference type="InterPro" id="IPR036390">
    <property type="entry name" value="WH_DNA-bd_sf"/>
</dbReference>
<proteinExistence type="inferred from homology"/>
<dbReference type="FunFam" id="1.10.10.10:FF:000070">
    <property type="entry name" value="26S proteasome non-ATPase regulatory subunit 12"/>
    <property type="match status" value="1"/>
</dbReference>
<dbReference type="GeneID" id="8244453"/>
<dbReference type="Proteomes" id="UP000002009">
    <property type="component" value="Chromosome 6"/>
</dbReference>
<dbReference type="SMART" id="SM00088">
    <property type="entry name" value="PINT"/>
    <property type="match status" value="1"/>
</dbReference>
<evidence type="ECO:0000313" key="7">
    <source>
        <dbReference type="Proteomes" id="UP000002009"/>
    </source>
</evidence>
<dbReference type="InterPro" id="IPR000717">
    <property type="entry name" value="PCI_dom"/>
</dbReference>
<dbReference type="KEGG" id="mis:MICPUN_108413"/>
<dbReference type="FunCoup" id="C1E7Z9">
    <property type="interactions" value="2209"/>
</dbReference>
<evidence type="ECO:0000256" key="2">
    <source>
        <dbReference type="ARBA" id="ARBA00022942"/>
    </source>
</evidence>
<feature type="region of interest" description="Disordered" evidence="4">
    <location>
        <begin position="134"/>
        <end position="155"/>
    </location>
</feature>
<evidence type="ECO:0000256" key="1">
    <source>
        <dbReference type="ARBA" id="ARBA00006397"/>
    </source>
</evidence>
<dbReference type="Pfam" id="PF22241">
    <property type="entry name" value="PSMD12-CSN4_N"/>
    <property type="match status" value="2"/>
</dbReference>
<evidence type="ECO:0000256" key="3">
    <source>
        <dbReference type="ARBA" id="ARBA00064920"/>
    </source>
</evidence>
<dbReference type="RefSeq" id="XP_002502809.1">
    <property type="nucleotide sequence ID" value="XM_002502763.1"/>
</dbReference>
<accession>C1E7Z9</accession>
<keyword evidence="7" id="KW-1185">Reference proteome</keyword>
<dbReference type="STRING" id="296587.C1E7Z9"/>
<dbReference type="eggNOG" id="KOG1498">
    <property type="taxonomic scope" value="Eukaryota"/>
</dbReference>
<dbReference type="InterPro" id="IPR040134">
    <property type="entry name" value="PSMD12/CSN4"/>
</dbReference>
<dbReference type="PANTHER" id="PTHR10855">
    <property type="entry name" value="26S PROTEASOME NON-ATPASE REGULATORY SUBUNIT 12/COP9 SIGNALOSOME COMPLEX SUBUNIT 4"/>
    <property type="match status" value="1"/>
</dbReference>
<feature type="domain" description="PCI" evidence="5">
    <location>
        <begin position="198"/>
        <end position="369"/>
    </location>
</feature>